<keyword evidence="2" id="KW-1185">Reference proteome</keyword>
<dbReference type="InterPro" id="IPR021848">
    <property type="entry name" value="HODM_asu-like"/>
</dbReference>
<dbReference type="Proteomes" id="UP000188219">
    <property type="component" value="Chromosome"/>
</dbReference>
<accession>A0A1Q2M3Z0</accession>
<organism evidence="1 2">
    <name type="scientific">Microbulbifer agarilyticus</name>
    <dbReference type="NCBI Taxonomy" id="260552"/>
    <lineage>
        <taxon>Bacteria</taxon>
        <taxon>Pseudomonadati</taxon>
        <taxon>Pseudomonadota</taxon>
        <taxon>Gammaproteobacteria</taxon>
        <taxon>Cellvibrionales</taxon>
        <taxon>Microbulbiferaceae</taxon>
        <taxon>Microbulbifer</taxon>
    </lineage>
</organism>
<protein>
    <recommendedName>
        <fullName evidence="3">DUF3445 domain-containing protein</fullName>
    </recommendedName>
</protein>
<evidence type="ECO:0008006" key="3">
    <source>
        <dbReference type="Google" id="ProtNLM"/>
    </source>
</evidence>
<reference evidence="1" key="1">
    <citation type="submission" date="2017-02" db="EMBL/GenBank/DDBJ databases">
        <title>Genome of Microbulbifer agarilyticus GP101.</title>
        <authorList>
            <person name="Jung J."/>
            <person name="Bae S.S."/>
            <person name="Baek K."/>
        </authorList>
    </citation>
    <scope>NUCLEOTIDE SEQUENCE [LARGE SCALE GENOMIC DNA]</scope>
    <source>
        <strain evidence="1">GP101</strain>
    </source>
</reference>
<evidence type="ECO:0000313" key="2">
    <source>
        <dbReference type="Proteomes" id="UP000188219"/>
    </source>
</evidence>
<name>A0A1Q2M3Z0_9GAMM</name>
<evidence type="ECO:0000313" key="1">
    <source>
        <dbReference type="EMBL" id="AQQ67369.1"/>
    </source>
</evidence>
<proteinExistence type="predicted"/>
<sequence length="333" mass="36689">MAIMTGAESASAEASAGSALREVLPRRYAQDFAAPSVCLPFLKVPDIVHMGLNKLAPQSWITPCSQLPHYLNNKTAAYQRLGEKVYAQLPESLPAQRELVELLHRHLLQDHSGYVRTAAGTLRWRGASGDLHWPGVESVLRSASPLRDAGRWIADDVCLLLPGDTGYQLVAAYLAAPSYWRLEEKIGRPLNQIHAPVPGFQNKLAGQMARFFDHLKPEYPVWRSNWSVVDSPALLQRGEMASGLDEGAESGKSLYLRIERQSLRRLPNTGAVVFTIRVMINPLEDLLPIEGGLSALAAAVAQMSPEEGRYKSLAPLLPSLQQFFSRHLEDPSA</sequence>
<dbReference type="STRING" id="260552.Mag101_06770"/>
<dbReference type="EMBL" id="CP019650">
    <property type="protein sequence ID" value="AQQ67369.1"/>
    <property type="molecule type" value="Genomic_DNA"/>
</dbReference>
<gene>
    <name evidence="1" type="ORF">Mag101_06770</name>
</gene>
<dbReference type="Pfam" id="PF11927">
    <property type="entry name" value="HODM_asu-like"/>
    <property type="match status" value="1"/>
</dbReference>
<dbReference type="AlphaFoldDB" id="A0A1Q2M3Z0"/>
<dbReference type="OrthoDB" id="5242510at2"/>
<dbReference type="KEGG" id="maga:Mag101_06770"/>